<feature type="chain" id="PRO_5046357699" evidence="2">
    <location>
        <begin position="22"/>
        <end position="322"/>
    </location>
</feature>
<dbReference type="RefSeq" id="WP_367722962.1">
    <property type="nucleotide sequence ID" value="NZ_JBFOCI010000002.1"/>
</dbReference>
<dbReference type="PIRSF" id="PIRSF017082">
    <property type="entry name" value="YflP"/>
    <property type="match status" value="1"/>
</dbReference>
<protein>
    <submittedName>
        <fullName evidence="3">Bug family tripartite tricarboxylate transporter substrate binding protein</fullName>
    </submittedName>
</protein>
<name>A0ABV3QXU5_9HYPH</name>
<sequence length="322" mass="33345">MKRIAAALAFCLLPFALPAIAQDTYPSRSITMIVPFAPGGSTDAIGRIVSEGLRQVLGQTVVVENRAGAGGSIGTAAIADAPPDGYTIGIGTASTLAINPATYKNLTFDVHEDVVPIGGIADVPNIMSVNKSVPAADIAALVELCRANPGMLSYASAGNGSVSHLLGEQFRLATGSDIVHVPYRGAGPALTEVVGGQVEILFDNLPTSLPFVLDGRLRPLAVSGASRVPALPEVPTFAEAGLEDMNWMAFFGLVAPKGTPEPIIRKLGDALGQALALPAIRERLVAQQAIVTASPPEAFKAQIEQNLDLMRRAAAAANIQLE</sequence>
<dbReference type="Gene3D" id="3.40.190.150">
    <property type="entry name" value="Bordetella uptake gene, domain 1"/>
    <property type="match status" value="1"/>
</dbReference>
<dbReference type="SUPFAM" id="SSF53850">
    <property type="entry name" value="Periplasmic binding protein-like II"/>
    <property type="match status" value="1"/>
</dbReference>
<dbReference type="PANTHER" id="PTHR42928">
    <property type="entry name" value="TRICARBOXYLATE-BINDING PROTEIN"/>
    <property type="match status" value="1"/>
</dbReference>
<keyword evidence="2" id="KW-0732">Signal</keyword>
<evidence type="ECO:0000256" key="1">
    <source>
        <dbReference type="ARBA" id="ARBA00006987"/>
    </source>
</evidence>
<dbReference type="Proteomes" id="UP001556196">
    <property type="component" value="Unassembled WGS sequence"/>
</dbReference>
<comment type="caution">
    <text evidence="3">The sequence shown here is derived from an EMBL/GenBank/DDBJ whole genome shotgun (WGS) entry which is preliminary data.</text>
</comment>
<comment type="similarity">
    <text evidence="1">Belongs to the UPF0065 (bug) family.</text>
</comment>
<dbReference type="InterPro" id="IPR042100">
    <property type="entry name" value="Bug_dom1"/>
</dbReference>
<evidence type="ECO:0000313" key="4">
    <source>
        <dbReference type="Proteomes" id="UP001556196"/>
    </source>
</evidence>
<proteinExistence type="inferred from homology"/>
<dbReference type="InterPro" id="IPR005064">
    <property type="entry name" value="BUG"/>
</dbReference>
<dbReference type="EMBL" id="JBFOCI010000002">
    <property type="protein sequence ID" value="MEW9805884.1"/>
    <property type="molecule type" value="Genomic_DNA"/>
</dbReference>
<evidence type="ECO:0000313" key="3">
    <source>
        <dbReference type="EMBL" id="MEW9805884.1"/>
    </source>
</evidence>
<accession>A0ABV3QXU5</accession>
<keyword evidence="4" id="KW-1185">Reference proteome</keyword>
<reference evidence="3 4" key="1">
    <citation type="submission" date="2024-06" db="EMBL/GenBank/DDBJ databases">
        <authorList>
            <person name="Tuo L."/>
        </authorList>
    </citation>
    <scope>NUCLEOTIDE SEQUENCE [LARGE SCALE GENOMIC DNA]</scope>
    <source>
        <strain evidence="3 4">ZMM04-5</strain>
    </source>
</reference>
<gene>
    <name evidence="3" type="ORF">ABUE31_07815</name>
</gene>
<dbReference type="Gene3D" id="3.40.190.10">
    <property type="entry name" value="Periplasmic binding protein-like II"/>
    <property type="match status" value="1"/>
</dbReference>
<dbReference type="PANTHER" id="PTHR42928:SF5">
    <property type="entry name" value="BLR1237 PROTEIN"/>
    <property type="match status" value="1"/>
</dbReference>
<feature type="signal peptide" evidence="2">
    <location>
        <begin position="1"/>
        <end position="21"/>
    </location>
</feature>
<dbReference type="Pfam" id="PF03401">
    <property type="entry name" value="TctC"/>
    <property type="match status" value="1"/>
</dbReference>
<organism evidence="3 4">
    <name type="scientific">Mesorhizobium marinum</name>
    <dbReference type="NCBI Taxonomy" id="3228790"/>
    <lineage>
        <taxon>Bacteria</taxon>
        <taxon>Pseudomonadati</taxon>
        <taxon>Pseudomonadota</taxon>
        <taxon>Alphaproteobacteria</taxon>
        <taxon>Hyphomicrobiales</taxon>
        <taxon>Phyllobacteriaceae</taxon>
        <taxon>Mesorhizobium</taxon>
    </lineage>
</organism>
<evidence type="ECO:0000256" key="2">
    <source>
        <dbReference type="SAM" id="SignalP"/>
    </source>
</evidence>